<accession>A0A0G0A5U5</accession>
<dbReference type="Proteomes" id="UP000033995">
    <property type="component" value="Unassembled WGS sequence"/>
</dbReference>
<dbReference type="AlphaFoldDB" id="A0A0G0A5U5"/>
<comment type="catalytic activity">
    <reaction evidence="6">
        <text>cytidine(1402) in 16S rRNA + S-adenosyl-L-methionine = N(4)-methylcytidine(1402) in 16S rRNA + S-adenosyl-L-homocysteine + H(+)</text>
        <dbReference type="Rhea" id="RHEA:42928"/>
        <dbReference type="Rhea" id="RHEA-COMP:10286"/>
        <dbReference type="Rhea" id="RHEA-COMP:10287"/>
        <dbReference type="ChEBI" id="CHEBI:15378"/>
        <dbReference type="ChEBI" id="CHEBI:57856"/>
        <dbReference type="ChEBI" id="CHEBI:59789"/>
        <dbReference type="ChEBI" id="CHEBI:74506"/>
        <dbReference type="ChEBI" id="CHEBI:82748"/>
        <dbReference type="EC" id="2.1.1.199"/>
    </reaction>
</comment>
<dbReference type="PATRIC" id="fig|1618561.3.peg.863"/>
<keyword evidence="4 6" id="KW-0808">Transferase</keyword>
<dbReference type="GO" id="GO:0005737">
    <property type="term" value="C:cytoplasm"/>
    <property type="evidence" value="ECO:0007669"/>
    <property type="project" value="UniProtKB-SubCell"/>
</dbReference>
<feature type="binding site" evidence="6">
    <location>
        <position position="56"/>
    </location>
    <ligand>
        <name>S-adenosyl-L-methionine</name>
        <dbReference type="ChEBI" id="CHEBI:59789"/>
    </ligand>
</feature>
<dbReference type="SUPFAM" id="SSF53335">
    <property type="entry name" value="S-adenosyl-L-methionine-dependent methyltransferases"/>
    <property type="match status" value="1"/>
</dbReference>
<comment type="caution">
    <text evidence="7">The sequence shown here is derived from an EMBL/GenBank/DDBJ whole genome shotgun (WGS) entry which is preliminary data.</text>
</comment>
<dbReference type="PANTHER" id="PTHR11265">
    <property type="entry name" value="S-ADENOSYL-METHYLTRANSFERASE MRAW"/>
    <property type="match status" value="1"/>
</dbReference>
<feature type="binding site" evidence="6">
    <location>
        <position position="80"/>
    </location>
    <ligand>
        <name>S-adenosyl-L-methionine</name>
        <dbReference type="ChEBI" id="CHEBI:59789"/>
    </ligand>
</feature>
<proteinExistence type="inferred from homology"/>
<sequence>MTNDKYPACRQAWHESVMIEEVIKEMPKGKVIDCTLGTGGHSEALVEKGCEVLGIEADPRILEIAKGRLGNKARLVLGNFSQLDKIAKENGFSEVGGILFDLGVSNLHLKDDNRGFSFTESEQELDMRLNPENQGVKAMDLLNALNVGQLINLFEKVMNSDLSRKWANEVIFNRPFKTVADLKKVAFNMPYKKSLDSATLPMLALRIAVNSEYENLETALPKAFEILGSYGKLLVITFHSGEERILEDVVGGKGYVVYPTEEEIRNNPRSRSAKLHIYGKN</sequence>
<keyword evidence="5 6" id="KW-0949">S-adenosyl-L-methionine</keyword>
<dbReference type="SUPFAM" id="SSF81799">
    <property type="entry name" value="Putative methyltransferase TM0872, insert domain"/>
    <property type="match status" value="1"/>
</dbReference>
<dbReference type="CDD" id="cd02440">
    <property type="entry name" value="AdoMet_MTases"/>
    <property type="match status" value="1"/>
</dbReference>
<feature type="binding site" evidence="6">
    <location>
        <begin position="39"/>
        <end position="41"/>
    </location>
    <ligand>
        <name>S-adenosyl-L-methionine</name>
        <dbReference type="ChEBI" id="CHEBI:59789"/>
    </ligand>
</feature>
<name>A0A0G0A5U5_9BACT</name>
<comment type="subcellular location">
    <subcellularLocation>
        <location evidence="6">Cytoplasm</location>
    </subcellularLocation>
</comment>
<dbReference type="Gene3D" id="3.40.50.150">
    <property type="entry name" value="Vaccinia Virus protein VP39"/>
    <property type="match status" value="1"/>
</dbReference>
<evidence type="ECO:0000256" key="1">
    <source>
        <dbReference type="ARBA" id="ARBA00010396"/>
    </source>
</evidence>
<evidence type="ECO:0000256" key="2">
    <source>
        <dbReference type="ARBA" id="ARBA00022552"/>
    </source>
</evidence>
<dbReference type="InterPro" id="IPR002903">
    <property type="entry name" value="RsmH"/>
</dbReference>
<comment type="function">
    <text evidence="6">Specifically methylates the N4 position of cytidine in position 1402 (C1402) of 16S rRNA.</text>
</comment>
<dbReference type="EMBL" id="LBOZ01000009">
    <property type="protein sequence ID" value="KKP46646.1"/>
    <property type="molecule type" value="Genomic_DNA"/>
</dbReference>
<dbReference type="GO" id="GO:0070475">
    <property type="term" value="P:rRNA base methylation"/>
    <property type="evidence" value="ECO:0007669"/>
    <property type="project" value="UniProtKB-UniRule"/>
</dbReference>
<keyword evidence="6" id="KW-0963">Cytoplasm</keyword>
<evidence type="ECO:0000256" key="5">
    <source>
        <dbReference type="ARBA" id="ARBA00022691"/>
    </source>
</evidence>
<dbReference type="GO" id="GO:0071424">
    <property type="term" value="F:rRNA (cytosine-N4-)-methyltransferase activity"/>
    <property type="evidence" value="ECO:0007669"/>
    <property type="project" value="UniProtKB-UniRule"/>
</dbReference>
<organism evidence="7 8">
    <name type="scientific">Candidatus Woesebacteria bacterium GW2011_GWA2_33_28</name>
    <dbReference type="NCBI Taxonomy" id="1618561"/>
    <lineage>
        <taxon>Bacteria</taxon>
        <taxon>Candidatus Woeseibacteriota</taxon>
    </lineage>
</organism>
<gene>
    <name evidence="6" type="primary">rsmH</name>
    <name evidence="7" type="ORF">UR38_C0009G0003</name>
</gene>
<feature type="binding site" evidence="6">
    <location>
        <position position="108"/>
    </location>
    <ligand>
        <name>S-adenosyl-L-methionine</name>
        <dbReference type="ChEBI" id="CHEBI:59789"/>
    </ligand>
</feature>
<evidence type="ECO:0000256" key="4">
    <source>
        <dbReference type="ARBA" id="ARBA00022679"/>
    </source>
</evidence>
<dbReference type="EC" id="2.1.1.199" evidence="6"/>
<evidence type="ECO:0000313" key="7">
    <source>
        <dbReference type="EMBL" id="KKP46646.1"/>
    </source>
</evidence>
<dbReference type="PIRSF" id="PIRSF004486">
    <property type="entry name" value="MraW"/>
    <property type="match status" value="1"/>
</dbReference>
<reference evidence="7 8" key="1">
    <citation type="journal article" date="2015" name="Nature">
        <title>rRNA introns, odd ribosomes, and small enigmatic genomes across a large radiation of phyla.</title>
        <authorList>
            <person name="Brown C.T."/>
            <person name="Hug L.A."/>
            <person name="Thomas B.C."/>
            <person name="Sharon I."/>
            <person name="Castelle C.J."/>
            <person name="Singh A."/>
            <person name="Wilkins M.J."/>
            <person name="Williams K.H."/>
            <person name="Banfield J.F."/>
        </authorList>
    </citation>
    <scope>NUCLEOTIDE SEQUENCE [LARGE SCALE GENOMIC DNA]</scope>
</reference>
<dbReference type="PANTHER" id="PTHR11265:SF0">
    <property type="entry name" value="12S RRNA N4-METHYLCYTIDINE METHYLTRANSFERASE"/>
    <property type="match status" value="1"/>
</dbReference>
<protein>
    <recommendedName>
        <fullName evidence="6">Ribosomal RNA small subunit methyltransferase H</fullName>
        <ecNumber evidence="6">2.1.1.199</ecNumber>
    </recommendedName>
    <alternativeName>
        <fullName evidence="6">16S rRNA m(4)C1402 methyltransferase</fullName>
    </alternativeName>
    <alternativeName>
        <fullName evidence="6">rRNA (cytosine-N(4)-)-methyltransferase RsmH</fullName>
    </alternativeName>
</protein>
<dbReference type="InterPro" id="IPR023397">
    <property type="entry name" value="SAM-dep_MeTrfase_MraW_recog"/>
</dbReference>
<dbReference type="HAMAP" id="MF_01007">
    <property type="entry name" value="16SrRNA_methyltr_H"/>
    <property type="match status" value="1"/>
</dbReference>
<evidence type="ECO:0000256" key="3">
    <source>
        <dbReference type="ARBA" id="ARBA00022603"/>
    </source>
</evidence>
<evidence type="ECO:0000313" key="8">
    <source>
        <dbReference type="Proteomes" id="UP000033995"/>
    </source>
</evidence>
<comment type="similarity">
    <text evidence="1 6">Belongs to the methyltransferase superfamily. RsmH family.</text>
</comment>
<keyword evidence="2 6" id="KW-0698">rRNA processing</keyword>
<dbReference type="InterPro" id="IPR029063">
    <property type="entry name" value="SAM-dependent_MTases_sf"/>
</dbReference>
<feature type="binding site" evidence="6">
    <location>
        <position position="101"/>
    </location>
    <ligand>
        <name>S-adenosyl-L-methionine</name>
        <dbReference type="ChEBI" id="CHEBI:59789"/>
    </ligand>
</feature>
<dbReference type="Gene3D" id="1.10.150.170">
    <property type="entry name" value="Putative methyltransferase TM0872, insert domain"/>
    <property type="match status" value="1"/>
</dbReference>
<dbReference type="Pfam" id="PF01795">
    <property type="entry name" value="Methyltransf_5"/>
    <property type="match status" value="1"/>
</dbReference>
<evidence type="ECO:0000256" key="6">
    <source>
        <dbReference type="HAMAP-Rule" id="MF_01007"/>
    </source>
</evidence>
<dbReference type="NCBIfam" id="TIGR00006">
    <property type="entry name" value="16S rRNA (cytosine(1402)-N(4))-methyltransferase RsmH"/>
    <property type="match status" value="1"/>
</dbReference>
<keyword evidence="3 6" id="KW-0489">Methyltransferase</keyword>